<feature type="signal peptide" evidence="2">
    <location>
        <begin position="1"/>
        <end position="17"/>
    </location>
</feature>
<feature type="compositionally biased region" description="Low complexity" evidence="1">
    <location>
        <begin position="200"/>
        <end position="218"/>
    </location>
</feature>
<evidence type="ECO:0000256" key="1">
    <source>
        <dbReference type="SAM" id="MobiDB-lite"/>
    </source>
</evidence>
<sequence length="415" mass="45279">MLYTHLVILLLFCLLEPEDPLTHPPFFGMPTRQFPEDAIQSLSRLIFACVLPGHTTLQLCDPESGDICDYQLVKYSPAQVSEEILPSSALNKISLSLAMLDDLVDGLQSAIRNNCDTADFDSVRPIGRTQTPAKTISTVAHLSDSLFTSDDLDTSRPLSELCRTMFYSDPSKGQCAISPLPPISPTPHRYSSTLWLNDESTPSDADPSTTSITGTIATIDEERDEVEDSWSTYESADAFLDCSPVSAMLEISSSALCGLAHLPSDSDIFAPDHGTSSSGNDRQSNFSARGSTGSASSSDSSFGSLRVNAFVSSFKHPSDFRIIHSPNPAATSTPMRTAMRRALAVMVMHRDSPQARPPAAQPRERSRDASSPLSRSELISLPPQKAAERIMATVKAREEERTRAWAAMEERSRQF</sequence>
<keyword evidence="2" id="KW-0732">Signal</keyword>
<organism evidence="3">
    <name type="scientific">Dichomitus squalens</name>
    <dbReference type="NCBI Taxonomy" id="114155"/>
    <lineage>
        <taxon>Eukaryota</taxon>
        <taxon>Fungi</taxon>
        <taxon>Dikarya</taxon>
        <taxon>Basidiomycota</taxon>
        <taxon>Agaricomycotina</taxon>
        <taxon>Agaricomycetes</taxon>
        <taxon>Polyporales</taxon>
        <taxon>Polyporaceae</taxon>
        <taxon>Dichomitus</taxon>
    </lineage>
</organism>
<feature type="compositionally biased region" description="Low complexity" evidence="1">
    <location>
        <begin position="286"/>
        <end position="302"/>
    </location>
</feature>
<gene>
    <name evidence="3" type="ORF">BD311DRAFT_299780</name>
</gene>
<feature type="chain" id="PRO_5020487434" evidence="2">
    <location>
        <begin position="18"/>
        <end position="415"/>
    </location>
</feature>
<protein>
    <submittedName>
        <fullName evidence="3">Uncharacterized protein</fullName>
    </submittedName>
</protein>
<feature type="compositionally biased region" description="Polar residues" evidence="1">
    <location>
        <begin position="274"/>
        <end position="285"/>
    </location>
</feature>
<dbReference type="AlphaFoldDB" id="A0A4Q9MNI6"/>
<dbReference type="Proteomes" id="UP000292957">
    <property type="component" value="Unassembled WGS sequence"/>
</dbReference>
<feature type="compositionally biased region" description="Acidic residues" evidence="1">
    <location>
        <begin position="219"/>
        <end position="228"/>
    </location>
</feature>
<feature type="region of interest" description="Disordered" evidence="1">
    <location>
        <begin position="270"/>
        <end position="302"/>
    </location>
</feature>
<evidence type="ECO:0000313" key="3">
    <source>
        <dbReference type="EMBL" id="TBU29209.1"/>
    </source>
</evidence>
<accession>A0A4Q9MNI6</accession>
<evidence type="ECO:0000256" key="2">
    <source>
        <dbReference type="SAM" id="SignalP"/>
    </source>
</evidence>
<reference evidence="3" key="1">
    <citation type="submission" date="2019-01" db="EMBL/GenBank/DDBJ databases">
        <title>Draft genome sequences of three monokaryotic isolates of the white-rot basidiomycete fungus Dichomitus squalens.</title>
        <authorList>
            <consortium name="DOE Joint Genome Institute"/>
            <person name="Lopez S.C."/>
            <person name="Andreopoulos B."/>
            <person name="Pangilinan J."/>
            <person name="Lipzen A."/>
            <person name="Riley R."/>
            <person name="Ahrendt S."/>
            <person name="Ng V."/>
            <person name="Barry K."/>
            <person name="Daum C."/>
            <person name="Grigoriev I.V."/>
            <person name="Hilden K.S."/>
            <person name="Makela M.R."/>
            <person name="de Vries R.P."/>
        </authorList>
    </citation>
    <scope>NUCLEOTIDE SEQUENCE [LARGE SCALE GENOMIC DNA]</scope>
    <source>
        <strain evidence="3">OM18370.1</strain>
    </source>
</reference>
<feature type="region of interest" description="Disordered" evidence="1">
    <location>
        <begin position="350"/>
        <end position="386"/>
    </location>
</feature>
<dbReference type="EMBL" id="ML143415">
    <property type="protein sequence ID" value="TBU29209.1"/>
    <property type="molecule type" value="Genomic_DNA"/>
</dbReference>
<feature type="region of interest" description="Disordered" evidence="1">
    <location>
        <begin position="191"/>
        <end position="230"/>
    </location>
</feature>
<name>A0A4Q9MNI6_9APHY</name>
<proteinExistence type="predicted"/>
<dbReference type="OrthoDB" id="2753093at2759"/>